<evidence type="ECO:0000256" key="1">
    <source>
        <dbReference type="SAM" id="Phobius"/>
    </source>
</evidence>
<reference evidence="2 3" key="1">
    <citation type="submission" date="2020-06" db="EMBL/GenBank/DDBJ databases">
        <authorList>
            <person name="Connerton I.F."/>
        </authorList>
    </citation>
    <scope>NUCLEOTIDE SEQUENCE [LARGE SCALE GENOMIC DNA]</scope>
</reference>
<name>A0A7G8AKE2_9CAUD</name>
<keyword evidence="1" id="KW-1133">Transmembrane helix</keyword>
<dbReference type="Proteomes" id="UP000515915">
    <property type="component" value="Segment"/>
</dbReference>
<accession>A0A7G8AKE2</accession>
<dbReference type="EMBL" id="MT700412">
    <property type="protein sequence ID" value="QNI20387.1"/>
    <property type="molecule type" value="Genomic_DNA"/>
</dbReference>
<sequence length="66" mass="7320">MMTAFMIYLLVGAMWSLLCKISGEIDKQLNEQGCNSTGMQLGITLVIIIFWAPILVSWGLGKRKGE</sequence>
<protein>
    <submittedName>
        <fullName evidence="2">Uncharacterized protein</fullName>
    </submittedName>
</protein>
<feature type="transmembrane region" description="Helical" evidence="1">
    <location>
        <begin position="39"/>
        <end position="60"/>
    </location>
</feature>
<evidence type="ECO:0000313" key="2">
    <source>
        <dbReference type="EMBL" id="QNI20387.1"/>
    </source>
</evidence>
<keyword evidence="3" id="KW-1185">Reference proteome</keyword>
<keyword evidence="1" id="KW-0812">Transmembrane</keyword>
<keyword evidence="1" id="KW-0472">Membrane</keyword>
<organism evidence="2 3">
    <name type="scientific">Bacillus phage 1_ICo-2020</name>
    <dbReference type="NCBI Taxonomy" id="2759272"/>
    <lineage>
        <taxon>Viruses</taxon>
        <taxon>Duplodnaviria</taxon>
        <taxon>Heunggongvirae</taxon>
        <taxon>Uroviricota</taxon>
        <taxon>Caudoviricetes</taxon>
        <taxon>Ehrlichviridae</taxon>
        <taxon>Suttonboningtonvirus</taxon>
        <taxon>Suttonboningtonvirus sv1ICo2020</taxon>
    </lineage>
</organism>
<evidence type="ECO:0000313" key="3">
    <source>
        <dbReference type="Proteomes" id="UP000515915"/>
    </source>
</evidence>
<proteinExistence type="predicted"/>